<name>A0A9P6ENN6_9AGAR</name>
<dbReference type="AlphaFoldDB" id="A0A9P6ENN6"/>
<keyword evidence="3" id="KW-1185">Reference proteome</keyword>
<dbReference type="EMBL" id="MU157832">
    <property type="protein sequence ID" value="KAF9532195.1"/>
    <property type="molecule type" value="Genomic_DNA"/>
</dbReference>
<gene>
    <name evidence="2" type="ORF">CPB83DRAFT_663485</name>
</gene>
<proteinExistence type="predicted"/>
<accession>A0A9P6ENN6</accession>
<evidence type="ECO:0008006" key="4">
    <source>
        <dbReference type="Google" id="ProtNLM"/>
    </source>
</evidence>
<feature type="compositionally biased region" description="Polar residues" evidence="1">
    <location>
        <begin position="112"/>
        <end position="122"/>
    </location>
</feature>
<dbReference type="SUPFAM" id="SSF56112">
    <property type="entry name" value="Protein kinase-like (PK-like)"/>
    <property type="match status" value="1"/>
</dbReference>
<feature type="compositionally biased region" description="Basic and acidic residues" evidence="1">
    <location>
        <begin position="246"/>
        <end position="275"/>
    </location>
</feature>
<feature type="region of interest" description="Disordered" evidence="1">
    <location>
        <begin position="232"/>
        <end position="298"/>
    </location>
</feature>
<evidence type="ECO:0000256" key="1">
    <source>
        <dbReference type="SAM" id="MobiDB-lite"/>
    </source>
</evidence>
<feature type="region of interest" description="Disordered" evidence="1">
    <location>
        <begin position="94"/>
        <end position="122"/>
    </location>
</feature>
<sequence>MPSNARKKRNRYQSGRNHDVKARTKMAHAYQPPGQKIQPRKGQLENFKTEEAEVVVVLQDAVQEEPDNTSAEDDHYSYRAGSLLSVDFYPEPFPSTHQHKNKSQVHEEHTADNITSNRHGATTQPIRLTVKVAKTFSTTLSCALLVSISPKQLESATNNNAAESALHNLFAPRNSHLLDTASSNDAQNGAPDILAVLKLCDRRFSRGVREDYCAKPWTPDIEQELEAFEALNEDQKPEVSIEEGNDSWHYEGNPKNKREETRSQDDLYVKVDQPRNKSKSIAQKMRKSKSTTGTEKREPIRVIPKDWSDGHREAYMQKKCDRHCDTEVSIYRHVRSLQGKQIPMLYGTVELRLSSYSSAGAERDRRRGGAKQIRGMLMEYIHPAFPLREVLTHISDPKKWQEVGETAVRIVQVVGDRGVLNQDVRLDNVLIVPVEGGYQEDNNILEEDENDDDDMINIMESREGTKYFRAVMIDFGLARLRREDETQEAWRKARRLQDEEGAIGYVFEKHLWKSISTMSNKEPEEKPFKYRPSGRLMRSWDNDEEDM</sequence>
<feature type="region of interest" description="Disordered" evidence="1">
    <location>
        <begin position="518"/>
        <end position="547"/>
    </location>
</feature>
<comment type="caution">
    <text evidence="2">The sequence shown here is derived from an EMBL/GenBank/DDBJ whole genome shotgun (WGS) entry which is preliminary data.</text>
</comment>
<evidence type="ECO:0000313" key="3">
    <source>
        <dbReference type="Proteomes" id="UP000807306"/>
    </source>
</evidence>
<reference evidence="2" key="1">
    <citation type="submission" date="2020-11" db="EMBL/GenBank/DDBJ databases">
        <authorList>
            <consortium name="DOE Joint Genome Institute"/>
            <person name="Ahrendt S."/>
            <person name="Riley R."/>
            <person name="Andreopoulos W."/>
            <person name="Labutti K."/>
            <person name="Pangilinan J."/>
            <person name="Ruiz-Duenas F.J."/>
            <person name="Barrasa J.M."/>
            <person name="Sanchez-Garcia M."/>
            <person name="Camarero S."/>
            <person name="Miyauchi S."/>
            <person name="Serrano A."/>
            <person name="Linde D."/>
            <person name="Babiker R."/>
            <person name="Drula E."/>
            <person name="Ayuso-Fernandez I."/>
            <person name="Pacheco R."/>
            <person name="Padilla G."/>
            <person name="Ferreira P."/>
            <person name="Barriuso J."/>
            <person name="Kellner H."/>
            <person name="Castanera R."/>
            <person name="Alfaro M."/>
            <person name="Ramirez L."/>
            <person name="Pisabarro A.G."/>
            <person name="Kuo A."/>
            <person name="Tritt A."/>
            <person name="Lipzen A."/>
            <person name="He G."/>
            <person name="Yan M."/>
            <person name="Ng V."/>
            <person name="Cullen D."/>
            <person name="Martin F."/>
            <person name="Rosso M.-N."/>
            <person name="Henrissat B."/>
            <person name="Hibbett D."/>
            <person name="Martinez A.T."/>
            <person name="Grigoriev I.V."/>
        </authorList>
    </citation>
    <scope>NUCLEOTIDE SEQUENCE</scope>
    <source>
        <strain evidence="2">CBS 506.95</strain>
    </source>
</reference>
<feature type="compositionally biased region" description="Basic residues" evidence="1">
    <location>
        <begin position="1"/>
        <end position="11"/>
    </location>
</feature>
<feature type="region of interest" description="Disordered" evidence="1">
    <location>
        <begin position="1"/>
        <end position="41"/>
    </location>
</feature>
<protein>
    <recommendedName>
        <fullName evidence="4">Protein kinase domain-containing protein</fullName>
    </recommendedName>
</protein>
<organism evidence="2 3">
    <name type="scientific">Crepidotus variabilis</name>
    <dbReference type="NCBI Taxonomy" id="179855"/>
    <lineage>
        <taxon>Eukaryota</taxon>
        <taxon>Fungi</taxon>
        <taxon>Dikarya</taxon>
        <taxon>Basidiomycota</taxon>
        <taxon>Agaricomycotina</taxon>
        <taxon>Agaricomycetes</taxon>
        <taxon>Agaricomycetidae</taxon>
        <taxon>Agaricales</taxon>
        <taxon>Agaricineae</taxon>
        <taxon>Crepidotaceae</taxon>
        <taxon>Crepidotus</taxon>
    </lineage>
</organism>
<dbReference type="OrthoDB" id="3269050at2759"/>
<dbReference type="InterPro" id="IPR011009">
    <property type="entry name" value="Kinase-like_dom_sf"/>
</dbReference>
<evidence type="ECO:0000313" key="2">
    <source>
        <dbReference type="EMBL" id="KAF9532195.1"/>
    </source>
</evidence>
<dbReference type="Proteomes" id="UP000807306">
    <property type="component" value="Unassembled WGS sequence"/>
</dbReference>